<comment type="caution">
    <text evidence="1">The sequence shown here is derived from an EMBL/GenBank/DDBJ whole genome shotgun (WGS) entry which is preliminary data.</text>
</comment>
<evidence type="ECO:0000313" key="2">
    <source>
        <dbReference type="Proteomes" id="UP001631969"/>
    </source>
</evidence>
<keyword evidence="2" id="KW-1185">Reference proteome</keyword>
<reference evidence="1" key="1">
    <citation type="submission" date="2024-12" db="EMBL/GenBank/DDBJ databases">
        <authorList>
            <person name="Wu N."/>
        </authorList>
    </citation>
    <scope>NUCLEOTIDE SEQUENCE</scope>
    <source>
        <strain evidence="1">P15</strain>
    </source>
</reference>
<proteinExistence type="predicted"/>
<dbReference type="EMBL" id="JBJURJ010000011">
    <property type="protein sequence ID" value="MFM9330132.1"/>
    <property type="molecule type" value="Genomic_DNA"/>
</dbReference>
<organism evidence="1 2">
    <name type="scientific">Paenibacillus mesotrionivorans</name>
    <dbReference type="NCBI Taxonomy" id="3160968"/>
    <lineage>
        <taxon>Bacteria</taxon>
        <taxon>Bacillati</taxon>
        <taxon>Bacillota</taxon>
        <taxon>Bacilli</taxon>
        <taxon>Bacillales</taxon>
        <taxon>Paenibacillaceae</taxon>
        <taxon>Paenibacillus</taxon>
    </lineage>
</organism>
<gene>
    <name evidence="1" type="ORF">ACI1P1_17675</name>
</gene>
<name>A0ACC7P723_9BACL</name>
<dbReference type="Proteomes" id="UP001631969">
    <property type="component" value="Unassembled WGS sequence"/>
</dbReference>
<sequence length="171" mass="19314">MAEAGKTAVRIEGREFILEKTFDAPRELVFQAFTEAGHLKHWWGPQGWSMPHCTVDLRPGGVWHYCMKCEDPEQGDFYGMESWGKGVYGSIHAPEALTYTDYFSDAEGNEAEGMPATEVELSFAADGDKTRVVCRSIFDTEESLRQVMEMGMEQGILETWSRLEAYLPSVK</sequence>
<protein>
    <submittedName>
        <fullName evidence="1">SRPBCC domain-containing protein</fullName>
    </submittedName>
</protein>
<evidence type="ECO:0000313" key="1">
    <source>
        <dbReference type="EMBL" id="MFM9330132.1"/>
    </source>
</evidence>
<accession>A0ACC7P723</accession>